<feature type="domain" description="Rubrerythrin diiron-binding" evidence="1">
    <location>
        <begin position="44"/>
        <end position="160"/>
    </location>
</feature>
<name>A0ABW3LIE2_9BACI</name>
<gene>
    <name evidence="2" type="ORF">ACFQ3N_01215</name>
</gene>
<dbReference type="InterPro" id="IPR009078">
    <property type="entry name" value="Ferritin-like_SF"/>
</dbReference>
<dbReference type="SUPFAM" id="SSF47240">
    <property type="entry name" value="Ferritin-like"/>
    <property type="match status" value="1"/>
</dbReference>
<organism evidence="2 3">
    <name type="scientific">Virgibacillus byunsanensis</name>
    <dbReference type="NCBI Taxonomy" id="570945"/>
    <lineage>
        <taxon>Bacteria</taxon>
        <taxon>Bacillati</taxon>
        <taxon>Bacillota</taxon>
        <taxon>Bacilli</taxon>
        <taxon>Bacillales</taxon>
        <taxon>Bacillaceae</taxon>
        <taxon>Virgibacillus</taxon>
    </lineage>
</organism>
<dbReference type="InterPro" id="IPR003251">
    <property type="entry name" value="Rr_diiron-bd_dom"/>
</dbReference>
<dbReference type="Proteomes" id="UP001597040">
    <property type="component" value="Unassembled WGS sequence"/>
</dbReference>
<accession>A0ABW3LIE2</accession>
<evidence type="ECO:0000259" key="1">
    <source>
        <dbReference type="Pfam" id="PF02915"/>
    </source>
</evidence>
<proteinExistence type="predicted"/>
<reference evidence="3" key="1">
    <citation type="journal article" date="2019" name="Int. J. Syst. Evol. Microbiol.">
        <title>The Global Catalogue of Microorganisms (GCM) 10K type strain sequencing project: providing services to taxonomists for standard genome sequencing and annotation.</title>
        <authorList>
            <consortium name="The Broad Institute Genomics Platform"/>
            <consortium name="The Broad Institute Genome Sequencing Center for Infectious Disease"/>
            <person name="Wu L."/>
            <person name="Ma J."/>
        </authorList>
    </citation>
    <scope>NUCLEOTIDE SEQUENCE [LARGE SCALE GENOMIC DNA]</scope>
    <source>
        <strain evidence="3">CCUG 56754</strain>
    </source>
</reference>
<dbReference type="Gene3D" id="1.20.1260.10">
    <property type="match status" value="1"/>
</dbReference>
<dbReference type="RefSeq" id="WP_390358786.1">
    <property type="nucleotide sequence ID" value="NZ_JBHTKJ010000003.1"/>
</dbReference>
<dbReference type="EMBL" id="JBHTKJ010000003">
    <property type="protein sequence ID" value="MFD1037046.1"/>
    <property type="molecule type" value="Genomic_DNA"/>
</dbReference>
<dbReference type="Pfam" id="PF02915">
    <property type="entry name" value="Rubrerythrin"/>
    <property type="match status" value="1"/>
</dbReference>
<dbReference type="CDD" id="cd00657">
    <property type="entry name" value="Ferritin_like"/>
    <property type="match status" value="1"/>
</dbReference>
<evidence type="ECO:0000313" key="3">
    <source>
        <dbReference type="Proteomes" id="UP001597040"/>
    </source>
</evidence>
<comment type="caution">
    <text evidence="2">The sequence shown here is derived from an EMBL/GenBank/DDBJ whole genome shotgun (WGS) entry which is preliminary data.</text>
</comment>
<evidence type="ECO:0000313" key="2">
    <source>
        <dbReference type="EMBL" id="MFD1037046.1"/>
    </source>
</evidence>
<dbReference type="InterPro" id="IPR012347">
    <property type="entry name" value="Ferritin-like"/>
</dbReference>
<keyword evidence="3" id="KW-1185">Reference proteome</keyword>
<sequence length="167" mass="19774">MYYYTYPYPYAFQAYNPGQNVHQTHDDQEFRAKKGQNEQVLQALVDGMEGESEAIDFYTRLAKMAPTNMARDAVEHALEDEKIHLQLFIDLYKNLTGKSPNYKKRKKQFANFKEGIMLAYKDELEAYEQYRDDYLLTSDQEIRDTFFLAMSDEIEHATRFGFVYHTV</sequence>
<protein>
    <submittedName>
        <fullName evidence="2">Ferritin family protein</fullName>
    </submittedName>
</protein>